<feature type="region of interest" description="Disordered" evidence="1">
    <location>
        <begin position="3921"/>
        <end position="3951"/>
    </location>
</feature>
<feature type="compositionally biased region" description="Basic and acidic residues" evidence="1">
    <location>
        <begin position="3105"/>
        <end position="3123"/>
    </location>
</feature>
<feature type="region of interest" description="Disordered" evidence="1">
    <location>
        <begin position="2401"/>
        <end position="2437"/>
    </location>
</feature>
<feature type="region of interest" description="Disordered" evidence="1">
    <location>
        <begin position="1149"/>
        <end position="1185"/>
    </location>
</feature>
<feature type="compositionally biased region" description="Basic and acidic residues" evidence="1">
    <location>
        <begin position="2051"/>
        <end position="2069"/>
    </location>
</feature>
<feature type="compositionally biased region" description="Basic and acidic residues" evidence="1">
    <location>
        <begin position="914"/>
        <end position="932"/>
    </location>
</feature>
<feature type="compositionally biased region" description="Basic and acidic residues" evidence="1">
    <location>
        <begin position="5897"/>
        <end position="5915"/>
    </location>
</feature>
<feature type="region of interest" description="Disordered" evidence="1">
    <location>
        <begin position="6127"/>
        <end position="6163"/>
    </location>
</feature>
<feature type="compositionally biased region" description="Basic and acidic residues" evidence="1">
    <location>
        <begin position="7217"/>
        <end position="7227"/>
    </location>
</feature>
<feature type="region of interest" description="Disordered" evidence="1">
    <location>
        <begin position="7011"/>
        <end position="7036"/>
    </location>
</feature>
<feature type="compositionally biased region" description="Basic and acidic residues" evidence="1">
    <location>
        <begin position="63"/>
        <end position="75"/>
    </location>
</feature>
<feature type="compositionally biased region" description="Basic and acidic residues" evidence="1">
    <location>
        <begin position="4413"/>
        <end position="4426"/>
    </location>
</feature>
<feature type="compositionally biased region" description="Basic and acidic residues" evidence="1">
    <location>
        <begin position="3787"/>
        <end position="3800"/>
    </location>
</feature>
<feature type="compositionally biased region" description="Basic and acidic residues" evidence="1">
    <location>
        <begin position="4863"/>
        <end position="4877"/>
    </location>
</feature>
<feature type="region of interest" description="Disordered" evidence="1">
    <location>
        <begin position="7051"/>
        <end position="7087"/>
    </location>
</feature>
<feature type="compositionally biased region" description="Basic and acidic residues" evidence="1">
    <location>
        <begin position="1738"/>
        <end position="1756"/>
    </location>
</feature>
<feature type="compositionally biased region" description="Basic and acidic residues" evidence="1">
    <location>
        <begin position="2254"/>
        <end position="2267"/>
    </location>
</feature>
<feature type="compositionally biased region" description="Basic and acidic residues" evidence="1">
    <location>
        <begin position="799"/>
        <end position="817"/>
    </location>
</feature>
<feature type="region of interest" description="Disordered" evidence="1">
    <location>
        <begin position="1104"/>
        <end position="1134"/>
    </location>
</feature>
<feature type="compositionally biased region" description="Basic and acidic residues" evidence="1">
    <location>
        <begin position="3303"/>
        <end position="3321"/>
    </location>
</feature>
<feature type="region of interest" description="Disordered" evidence="1">
    <location>
        <begin position="1775"/>
        <end position="1811"/>
    </location>
</feature>
<keyword evidence="3" id="KW-1185">Reference proteome</keyword>
<feature type="compositionally biased region" description="Basic and acidic residues" evidence="1">
    <location>
        <begin position="1315"/>
        <end position="1328"/>
    </location>
</feature>
<feature type="compositionally biased region" description="Basic and acidic residues" evidence="1">
    <location>
        <begin position="2166"/>
        <end position="2184"/>
    </location>
</feature>
<feature type="compositionally biased region" description="Basic and acidic residues" evidence="1">
    <location>
        <begin position="4044"/>
        <end position="4062"/>
    </location>
</feature>
<feature type="compositionally biased region" description="Basic and acidic residues" evidence="1">
    <location>
        <begin position="5029"/>
        <end position="5042"/>
    </location>
</feature>
<feature type="compositionally biased region" description="Basic and acidic residues" evidence="1">
    <location>
        <begin position="689"/>
        <end position="702"/>
    </location>
</feature>
<feature type="compositionally biased region" description="Basic and acidic residues" evidence="1">
    <location>
        <begin position="5281"/>
        <end position="5299"/>
    </location>
</feature>
<feature type="compositionally biased region" description="Basic and acidic residues" evidence="1">
    <location>
        <begin position="4132"/>
        <end position="4145"/>
    </location>
</feature>
<proteinExistence type="predicted"/>
<feature type="compositionally biased region" description="Basic and acidic residues" evidence="1">
    <location>
        <begin position="5787"/>
        <end position="5801"/>
    </location>
</feature>
<feature type="compositionally biased region" description="Basic and acidic residues" evidence="1">
    <location>
        <begin position="376"/>
        <end position="389"/>
    </location>
</feature>
<feature type="region of interest" description="Disordered" evidence="1">
    <location>
        <begin position="4587"/>
        <end position="4623"/>
    </location>
</feature>
<feature type="compositionally biased region" description="Basic and acidic residues" evidence="1">
    <location>
        <begin position="1628"/>
        <end position="1641"/>
    </location>
</feature>
<feature type="region of interest" description="Disordered" evidence="1">
    <location>
        <begin position="5589"/>
        <end position="5689"/>
    </location>
</feature>
<feature type="compositionally biased region" description="Basic and acidic residues" evidence="1">
    <location>
        <begin position="2535"/>
        <end position="2548"/>
    </location>
</feature>
<feature type="region of interest" description="Disordered" evidence="1">
    <location>
        <begin position="6087"/>
        <end position="6112"/>
    </location>
</feature>
<feature type="region of interest" description="Disordered" evidence="1">
    <location>
        <begin position="6205"/>
        <end position="6305"/>
    </location>
</feature>
<feature type="region of interest" description="Disordered" evidence="1">
    <location>
        <begin position="478"/>
        <end position="508"/>
    </location>
</feature>
<feature type="region of interest" description="Disordered" evidence="1">
    <location>
        <begin position="2088"/>
        <end position="2124"/>
    </location>
</feature>
<feature type="region of interest" description="Disordered" evidence="1">
    <location>
        <begin position="4665"/>
        <end position="4765"/>
    </location>
</feature>
<feature type="compositionally biased region" description="Basic and acidic residues" evidence="1">
    <location>
        <begin position="2364"/>
        <end position="2382"/>
    </location>
</feature>
<feature type="compositionally biased region" description="Basic and acidic residues" evidence="1">
    <location>
        <begin position="7185"/>
        <end position="7198"/>
    </location>
</feature>
<evidence type="ECO:0000256" key="1">
    <source>
        <dbReference type="SAM" id="MobiDB-lite"/>
    </source>
</evidence>
<name>A0A267GWM3_9PLAT</name>
<feature type="compositionally biased region" description="Basic and acidic residues" evidence="1">
    <location>
        <begin position="5479"/>
        <end position="5493"/>
    </location>
</feature>
<feature type="compositionally biased region" description="Basic and acidic residues" evidence="1">
    <location>
        <begin position="1112"/>
        <end position="1130"/>
    </location>
</feature>
<feature type="region of interest" description="Disordered" evidence="1">
    <location>
        <begin position="3418"/>
        <end position="3519"/>
    </location>
</feature>
<feature type="compositionally biased region" description="Basic and acidic residues" evidence="1">
    <location>
        <begin position="3474"/>
        <end position="3487"/>
    </location>
</feature>
<feature type="compositionally biased region" description="Basic and acidic residues" evidence="1">
    <location>
        <begin position="5953"/>
        <end position="5966"/>
    </location>
</feature>
<feature type="compositionally biased region" description="Basic and acidic residues" evidence="1">
    <location>
        <begin position="1425"/>
        <end position="1443"/>
    </location>
</feature>
<feature type="region of interest" description="Disordered" evidence="1">
    <location>
        <begin position="5819"/>
        <end position="5855"/>
    </location>
</feature>
<dbReference type="STRING" id="282301.A0A267GWM3"/>
<feature type="compositionally biased region" description="Basic and acidic residues" evidence="1">
    <location>
        <begin position="1853"/>
        <end position="1871"/>
    </location>
</feature>
<feature type="compositionally biased region" description="Basic and acidic residues" evidence="1">
    <location>
        <begin position="3161"/>
        <end position="3174"/>
    </location>
</feature>
<feature type="region of interest" description="Disordered" evidence="1">
    <location>
        <begin position="2479"/>
        <end position="2580"/>
    </location>
</feature>
<feature type="region of interest" description="Disordered" evidence="1">
    <location>
        <begin position="6743"/>
        <end position="6779"/>
    </location>
</feature>
<feature type="compositionally biased region" description="Basic and acidic residues" evidence="1">
    <location>
        <begin position="4242"/>
        <end position="4260"/>
    </location>
</feature>
<feature type="compositionally biased region" description="Basic and acidic residues" evidence="1">
    <location>
        <begin position="2848"/>
        <end position="2861"/>
    </location>
</feature>
<feature type="compositionally biased region" description="Basic and acidic residues" evidence="1">
    <location>
        <begin position="4357"/>
        <end position="4375"/>
    </location>
</feature>
<feature type="compositionally biased region" description="Basic and acidic residues" evidence="1">
    <location>
        <begin position="1909"/>
        <end position="1922"/>
    </location>
</feature>
<feature type="region of interest" description="Disordered" evidence="1">
    <location>
        <begin position="3966"/>
        <end position="4002"/>
    </location>
</feature>
<feature type="non-terminal residue" evidence="2">
    <location>
        <position position="1"/>
    </location>
</feature>
<feature type="region of interest" description="Disordered" evidence="1">
    <location>
        <begin position="6395"/>
        <end position="6418"/>
    </location>
</feature>
<feature type="compositionally biased region" description="Basic and acidic residues" evidence="1">
    <location>
        <begin position="5589"/>
        <end position="5607"/>
    </location>
</feature>
<feature type="region of interest" description="Disordered" evidence="1">
    <location>
        <begin position="7129"/>
        <end position="7227"/>
    </location>
</feature>
<feature type="region of interest" description="Disordered" evidence="1">
    <location>
        <begin position="1730"/>
        <end position="1760"/>
    </location>
</feature>
<feature type="region of interest" description="Disordered" evidence="1">
    <location>
        <begin position="3295"/>
        <end position="3325"/>
    </location>
</feature>
<feature type="compositionally biased region" description="Basic and acidic residues" evidence="1">
    <location>
        <begin position="6205"/>
        <end position="6223"/>
    </location>
</feature>
<feature type="region of interest" description="Disordered" evidence="1">
    <location>
        <begin position="1462"/>
        <end position="1498"/>
    </location>
</feature>
<feature type="region of interest" description="Disordered" evidence="1">
    <location>
        <begin position="5897"/>
        <end position="5997"/>
    </location>
</feature>
<feature type="compositionally biased region" description="Basic and acidic residues" evidence="1">
    <location>
        <begin position="5645"/>
        <end position="5658"/>
    </location>
</feature>
<feature type="region of interest" description="Disordered" evidence="1">
    <location>
        <begin position="1"/>
        <end position="75"/>
    </location>
</feature>
<feature type="region of interest" description="Disordered" evidence="1">
    <location>
        <begin position="3608"/>
        <end position="3638"/>
    </location>
</feature>
<dbReference type="Proteomes" id="UP000215902">
    <property type="component" value="Unassembled WGS sequence"/>
</dbReference>
<feature type="region of interest" description="Disordered" evidence="1">
    <location>
        <begin position="3340"/>
        <end position="3376"/>
    </location>
</feature>
<feature type="region of interest" description="Disordered" evidence="1">
    <location>
        <begin position="1417"/>
        <end position="1447"/>
    </location>
</feature>
<comment type="caution">
    <text evidence="2">The sequence shown here is derived from an EMBL/GenBank/DDBJ whole genome shotgun (WGS) entry which is preliminary data.</text>
</comment>
<feature type="region of interest" description="Disordered" evidence="1">
    <location>
        <begin position="2982"/>
        <end position="3012"/>
    </location>
</feature>
<feature type="region of interest" description="Disordered" evidence="1">
    <location>
        <begin position="601"/>
        <end position="702"/>
    </location>
</feature>
<feature type="compositionally biased region" description="Basic and acidic residues" evidence="1">
    <location>
        <begin position="4100"/>
        <end position="4113"/>
    </location>
</feature>
<feature type="region of interest" description="Disordered" evidence="1">
    <location>
        <begin position="914"/>
        <end position="1015"/>
    </location>
</feature>
<feature type="region of interest" description="Disordered" evidence="1">
    <location>
        <begin position="210"/>
        <end position="246"/>
    </location>
</feature>
<feature type="region of interest" description="Disordered" evidence="1">
    <location>
        <begin position="5511"/>
        <end position="5547"/>
    </location>
</feature>
<feature type="region of interest" description="Disordered" evidence="1">
    <location>
        <begin position="836"/>
        <end position="872"/>
    </location>
</feature>
<feature type="region of interest" description="Disordered" evidence="1">
    <location>
        <begin position="3731"/>
        <end position="3832"/>
    </location>
</feature>
<feature type="compositionally biased region" description="Basic and acidic residues" evidence="1">
    <location>
        <begin position="4973"/>
        <end position="4991"/>
    </location>
</feature>
<feature type="compositionally biased region" description="Basic and acidic residues" evidence="1">
    <location>
        <begin position="1283"/>
        <end position="1296"/>
    </location>
</feature>
<feature type="region of interest" description="Disordered" evidence="1">
    <location>
        <begin position="1227"/>
        <end position="1328"/>
    </location>
</feature>
<feature type="region of interest" description="Disordered" evidence="1">
    <location>
        <begin position="5281"/>
        <end position="5381"/>
    </location>
</feature>
<feature type="compositionally biased region" description="Basic and acidic residues" evidence="1">
    <location>
        <begin position="173"/>
        <end position="191"/>
    </location>
</feature>
<feature type="region of interest" description="Disordered" evidence="1">
    <location>
        <begin position="523"/>
        <end position="559"/>
    </location>
</feature>
<feature type="compositionally biased region" description="Basic and acidic residues" evidence="1">
    <location>
        <begin position="4555"/>
        <end position="4569"/>
    </location>
</feature>
<feature type="compositionally biased region" description="Basic and acidic residues" evidence="1">
    <location>
        <begin position="1227"/>
        <end position="1245"/>
    </location>
</feature>
<feature type="region of interest" description="Disordered" evidence="1">
    <location>
        <begin position="5471"/>
        <end position="5496"/>
    </location>
</feature>
<feature type="region of interest" description="Disordered" evidence="1">
    <location>
        <begin position="3027"/>
        <end position="3063"/>
    </location>
</feature>
<feature type="compositionally biased region" description="Basic and acidic residues" evidence="1">
    <location>
        <begin position="486"/>
        <end position="504"/>
    </location>
</feature>
<feature type="region of interest" description="Disordered" evidence="1">
    <location>
        <begin position="1540"/>
        <end position="1641"/>
    </location>
</feature>
<feature type="compositionally biased region" description="Basic and acidic residues" evidence="1">
    <location>
        <begin position="3418"/>
        <end position="3436"/>
    </location>
</feature>
<sequence>DTAKDILEAIGQPSDGEPSADDGALAKAMQKTHDAKESGKKADLTPEEQNALSDALRQASEGPLDKSAAEKAGLDKDALGALKLAEDVLKRRGVKAGDLTEEERKAVGDAVNALDEVLGSDASGLSEEEREMLAATLQRIKDRPLDELTDEDRAQLAKALALLNKKKKKADKQRKEGESAESLRDAEKAAAVEDAENAADTLKALSWLASDGKDKKLNDDQADSLTESASAMRKVLEEDPESLGLSDAEARNALTVLNALENKKAGDTVSPEQLEALGKVAKMVEEGRDKVQKAEDSRQALTELERSGGQVDADTAKDILEAIGQPSDGEPSADDGALAKAMQKTHDAKESGKKADLTPEEQNALSDALRQASEGPLDKSAAEKAGLDKDALGALKLAEDVLKRRGVKAGDLTEEERKAVGDAVNALDEVLGSDASGLSEEEREMLAATLQRIKDRPLDELTDEDRAQLAKALALLNKKKKKADKQRKEGESAESLRDAEKAAAVEDAENAADTLKALSWLASDGKDKKLNDDQADSLTESASAMRKVLEEDPESLGLSDAEARNALTVLNALENKKAGDTVSPEQLEALGKVAKMVEEGRDKVQKAEDSRQALTELERSGGQVDADTAKDILEAIGQPSDGEPSADDGALAKAMQKTHDAKESGKKADLTPEEQNALSDALRQASEGPLDKSAAEKAGLDKDALGALKLAEDVLKRRGVKAGDLTEEERKAVGDAVNALDEVLGSDASGLSEEEREMLAATLQRIKDRPLDELTDEDRAQLAKALALLNKKKKKADKQRKEGESAESLRDAEKAAAVEDAENAADTLKALSWLASDGKDKKLNDDQADSLTESASAMRKVLEEDPESLGLSDAEARNALTVLNALENKKAGDTVSPEQLEALGKVAKMVEEGRDKVQKAEDSRQALTELERSGGQVDADTAKDILEAIGQPSDGEPSADDGALAKAMQKTHDAKESGKKADLTPEEQNALSDALRQASEGPLDKSAAEKAGLDKDALGALKLAEDVLKRRGVKAGDLTEEERKAVGDAVNALDEVLGSDASGLSEEEREMLAATLQRIKDRPLDELTDEDRAQLAKALALLNKKKKKADKQRKEGESAESLRDAEKAAAVEDAENAADTLKALSWLASDGKDKKLNDDQADSLTESASAMRKVLEEDPESLGLSDAEARNALTVLNALENKKAGDTVSPEQLEALGKVAKMVEEGRDKVQKAEDSRQALTELERSGGQVDADTAKDILEAIGQPSDGEPSADDGALAKAMQKTHDAKESGKKADLTPEEQNALSDALRQASEGPLDKSAAEKAGLDKDALGALKLAEDVLKRRGVKAGDLTEEERKAVGDAVNALDEVLGSDASGLSEEEREMLAATLQRIKDRPLDELTDEDRAQLAKALALLNKKKKKADKQRKEGESAESLRDAEKAAAVEDAENAADTLKALSWLASDGKDKKLNDDQADSLTESASAMRKVLEEDPESLGLSDAEARNALTVLNALENKKAGDTVSPEQLEALGKVAKMVEEGRDKVQKAEDSRQALTELERSGGQVDADTAKDILEAIGQPSDGEPSADDGALAKAMQKTHDAKESGKKADLTPEEQNALSDALRQASEGPLDKSAAEKAGLDKDALGALKLAEDVLKRRGVKAGDLTEEERKAVGDAVNALDEVLGSDASGLSEEEREMLAATLQRIKDRPLDELTDEDRAQLAKALALLNKKKKKADKQRKEGESAESLRDAEKAAAVEDAENAADTLKALSWLASDGKDKKLNDDQADSLTESASAMRKVLEEDPESLGLSDAEARNALTVLNALENKKAGDTVSPEQLEALGKVAKMVEEGRDKVQKAEDSRQALTELERSGGQVDADTAKDILEAIGQPSDGEPSADDGALAKAMQKTHDAKESGKKADLTPEEQNALSDALRQASEGPLDKSAAEKAGLDKDALGALKLAEDVLKRRGVKAGDLTEEERKAVGDAVNALDEVLGSDASGLSEEEREMLAATLQRIKDRPLDELTDEDRAQLAKALALLNKKKKKADKQRKEGESAESLRDAEKAAAVEDAENAADTLKALSWLASDGKDKKLNDDQADSLTESASAMRKVLEEDPESLGLSDAEARNALTVLNALENKKAGDTVSPEQLEALGKVAKMVEEGRDKVQKAEDSRQALTELERSGGQVDADTAKDILEAIGQPSDGEPSADDGALAKAMQKTHDAKESGKKADLTPEEQNALSDALRQASEGPLDKSAAEKAGLDKDALGALKLAEDVLKRRGVKAGDLTEEERKAVGDAVNALDEVLGSDASGLSEEEREMLAATLQRIKDRPLDELTDEDRAQLAKALALLNKKKKKADKQRKEGESAESLRDAEKAAAVEDAENAADTLKALSWLASDGKDKKLNDDQADSLTESASAMRKVLEEDPESLGLSDAEARNALTVLNALENKKAGDTVSPEQLEALGKVAKMVEEGRDKVQKAEDSRQALTELERSGGQVDADTAKDILEAIGQPSDGEPSADDGALAKAMQKTHDAKESGKKADLTPEEQNALSDALRQASEGPLDKSAAEKAGLDKDALGALKLAEDVLKRRGVKAGDLTEEERKAVGDAVNALDEVLGSDASGLSEEEREMLAATLQRIKDRPLDELTDEDRAQLAKALALLNKKKKKADKQRKEGESAESLRDAEKAAAVEDAENAADTLKALSWLASDGKDKKLNDDQADSLTESASAMRKVLEEDPESLGLSDAEARNALTVLNALENKKAGDTVSPEQLEALGKVAKMVEEGRDKVQKAEDSRQALTELERSGGQVDADTAKDILEAIGQPSDGEPSADDGALAKAMQKTHDAKESGKKADLTPEEQNALSDALRQASEGPLDKSAAEKAGLDKDALGALKLAEDVLKRRGVKAGDLTEEERKAVGDAVNALDEVLGSDASGLSEEEREMLAATLQRIKDRPLDELTDEDRAQLAKALALLNKKKKKADKQRKEGESAESLRDAEKAAAVEDAENAADTLKALSWLASDGKDKKLNDDQADSLTESASAMRKVLEEDPESLGLSDAEARNALTVLNALENKKAGDTVSPEQLEALGKVAKMVEEGRDKVQKAEDSRQALTELERSGGQVDADTAKDILEAIGQPSDGEPSADDGALAKAMQKTHDAKESGKKADLTPEEQNALSDALRQASEGPLDKSAAEKAGLDKDALGALKLAEDVLKRRGVKAGDLTEEERKAVGDAVNALDEVLGSDASGLSEEEREMLAATLQRIKDRPLDELTDEDRAQLAKALALLNKKKKKADKQRKEGESAESLRDAEKAAAVEDAENAADTLKALSWLASDGKDKKLNDDQADSLTESASAMRKVLEEDPESLGLSDAEARNALTVLNALENKKAGDTVSPEQLEALGKVAKMVEEGRDKVQKAEDSRQALTELERSGGQVDADTAKDILEAIGQPSDGEPSADDGALAKAMQKTHDAKESGKKADLTPEEQNALSDALRQASEGPLDKSAAEKAGLDKDALGALKLAEDVLKRRGVKAGDLTEEERKAVGDAVNALDEVLGSDASGLSEEEREMLAATLQRIKDRPLDELTDEDRAQLAKALALLNKKKKKADKQRKEGESAESLRDAEKAAAVEDAENAADTLKALSWLASDGKDKKLNDDQADSLTESASAMRKVLEEDPESLGLSDAEARNALTVLNALENKKAGDTVSPEQLEALGKVAKMVEEGRDKVQKAEDSRQALTELERSGGQVDADTAKDILEAIGQPSDGEPSADDGALAKAMQKTHDAKESGKKADLTPEEQNALSDALRQASEGPLDKSAAEKAGLDKDALGALKLAEDVLKRRGVKAGDLTEEERKAVGDAVNALDEVLGSDASGLSEEEREMLAATLQRIKDRPLDELTDEDRAQLAKALALLNKKKKKADKQRKEGESAESLRDAEKAAAVEDAENAADTLKALSWLASDGKDKKLNDDQADSLTESASAMRKVLEEDPESLGLSDAEARNALTVLNALENKKAGDTVSPEQLEALGKVAKMVEEGRDKVQKAEDSRQALTELERSGGQVDADTAKDILEAIGQPSDGEPSADDGALAKAMQKTHDAKESGKKADLTPEEQNALSDALRQASEGPLDKSAAEKAGLDKDALGALKLAEDVLKRRGVKAGDLTEEERKAVGDAVNALDEVLGSDASGLSEEEREMLAATLQRIKDRPLDELTDEDRAQLAKALALLNKKKKKADKQRKEGESAESLRDAEKAAAVEDAENAADTLKALSWLASDGKDKKLNDDQADSLTESASAMRKVLEEDPESLGLSDAEARNALTVLNALENKKAGDTVSPEQLEALGKVAKMVEEGRDKVQKAEDSRQALTELERSGGQVDADTAKDILEAIGQPSDGEPSADDGALAKAMQKTHDAKESGKKADLTPEEQNALSDALRQASEGPLDKSAAEKAGLDKDALGALKLAEDVLKRRGVKAGDLTEEERKAVGDAVNALDEVLGSDASGLSEEEREMLAATLQRIKDRPLDELTDEDRAQLAKALALLNKKKKKADKQRKEGESAESLRDAVEDAENAADTLKALSWLASDGKDKKLNDDQADSLTESASAMRKVLEEDPESLGLSDAEARNALTVLNALENKKAGDTVSPEQLEALGKVAKMVEEGRDKVQKAEDSRQALTELERSGGQVDADTAKDILEAIGQPSDGEPSADDGALAKAMQKTHDAKESGKKADLTPEEQNALSDALRQASEGPLDKSAAEKAGLDKDALGALKLAEDVLKRRGVKAGDLTEEERKAVGDAVNALDEVLGSDASGLSEEEREMLAATLQRIKDRPLDELTDEDRAQLAKALALLNKKKKKADKQRKEGESAESLRDAVEDAENAADTLKALSWLASDGKDKKLNDDQADSLTESASAMRKVLEEDPESLGLSDAEARNALTVLNALENKKAGDTVSPEQLEALGKVAKMVEEGRDKVQKAEDSRQALTELERSGGQVDADTAKDILEAIGQPSDGEPSADDGALAKAMQKTHDAKESGKKADLTPEEQNALSDALRQASEGPLDKSAAEKAGLDKDALGALKLAEDVLKRRGVKAGDLTEEERKAVGDAVNALDEVLGSDASGLSEEEREMLAATLQRIKDRPLDELTDEDRAQLAKALALLNKKKKKADKQRKEGESAESLRDAVEDAENAADTLKALSWLASDGKDKKLNDDQADSLTESASAMRKVLEEDPESLGLSDAEARNALTVLNALENKKAGDTVSPEQLEALGKVAKMVEEGRDKVQKAEDSRQALTELERSGGQVDADTAKDILEAIGQPSDGEPSADDGALAKAMQKTHDAKESGKKADLTPEEQNALSDALRQASEGPLDKSAAEKAGLDKDALGALKLAEDVLKRRGVKAGDLTEEERKAVGDAVNALDEVLGSDASGLSEEEREMLAATLQRIKDRPLDELTDEDRAQLAKALALLNKKKKKADKQRKEGESAESLRDAVEDAENAADTLKALSWLASDGKDKKLNDDQADSLTESASAMRKVLEEDPESLGLSDAEARNALTVLNALENKKAGDTVSPEQLEALGKVAKMVEEGRDKVQKAEDSRQALTELERSGGQVDADTAKDILEAIGQPSDGEPSADDGALAKAMQKTHDAKESGKKADLTPEEQNALSDALRQASEGPLDKSAAEKAGLDKDALGALKLAEDVLKRRGVKAGDLTEEERKAVGDAVNALDEVLGSDASGLSEEEREMLAATLQRIKDRPLDELTDEDRAQLAKALALLNKKKKKADKQRKEGESAESLRDAVEDAENAADTLKALSWLASDGKDKKLNDDQADSLTESASAMRKVLEEDPESLGLSDAEARNALTVLNALENKKAGDTVSPEQLEALGKVAKMVEEGRDKVQKAEDSRQALTELERSGGQVDADTAKDILEAIGQPSDGEPSADDGALAKAMQKTHDAKESGKKADLTPEEQNALSDALRQASEGPLDKSAAEKAGLDKDALGALKLAEDVLKRRGVKAGDLTEEERKAVGDAVNALDEVLGSDASGLSEEEREMLAATLQRIKDRPLDELTDEDRAQLAKALALLNKKKKKADKQRKEGESAESLRDAVEDAENAADTLKALSWLASDGKDKKLNDDQADSLTESASAMRKVLEEDPESLGLSDAEARNALTVLNALENKKAGDTVSPEQLEALGKVAKMVEEGRDKVQKAEDSRQALTELERSGGQVDADTAKDILEAIGQPSDGEPSADDGALAKAMQKTHDAKESGKKADLTPEEQNALSDALRQASEGPLDKSAAEKAGLDKDALGALKLAEDVLKRRGVKAGDLTEEERKAVGDAVNALDEVLGSDASGLSEEEREMLAATLQRIKDRPLDELTDEDRAQLAKALALLNKKKKKADKQRKEGESAESLRDAVEDAENAADTLKALSWLASDGKDKKLNDDQADSLTESASAMRKVLEEDPESLGLSDAEARNALTVLNALENKKAGDTVSPEQLEALGKVAKMVEEGRDKVQKAEDSRQALTELERSGGQVDADTAKDILEAIGQPSDGEPSADDGALAKAMQKTHDAKESGKKADLTPEEQNALSDALRQASEGPLDKSAAEKAGLDKDALGALKLAEDVLKRRGVKAGDLTEEERKAVGDAVNALDEVLGSDASGLSEEEREMLAATLQRIKDRPLDELTDEDRAQLAKALALLNKKKKKADKQRKEGESAESLRDAVEDAENAADTLKALSWLASDGKDKKLNDDQADSLTESASAMRKVLEEDPESLGLSDAEARNALTVLNALENKKAGDTVSPEQLEALGKVAKMVEEGRDKVQKAEDSRQALTELERSGGQVDADTAKDILEAIGQPSDGEPSADDGALAKAMQKTHDAKESGKKADLTPEEQNALSDALRQASEGPLDKSAAEKAGLDKDALGALKLAEDVLKRRGVKAGDLTEEERKAVGDAVNALDEVLGSDASGLSEEEREMLAATLQRIKDRPLDELTDEDRAQLAKALALLNKKKKKADKQRKEGESAESLRDAVEDAENAADTLKALSWLASDGKDKKLNDDQADSLTESASAMRKVLEEDPESLGLSDAEARNALTVLNALENKKAGDTVSPEQLEALGKVAKMVEEGRDKVQKAEDSRQALTELERSGGQVDADTAKDILEAIGQPSDGEPSADDGALAKAMQKTHDAKESGKKADLTPEEQNALSDALRQASEGPLDKSAAEKAGLDKDALALEKLTDNMKEFLDDVEVRQLLERPPDKMKGLPDEVEVAFSDVNELDIVPFCGSTQTAEAISSMPGQKTPAGVLNAVLDSEWGVSNSLLEATEQPSSCYGNACG</sequence>
<feature type="compositionally biased region" description="Basic and acidic residues" evidence="1">
    <location>
        <begin position="5171"/>
        <end position="5185"/>
    </location>
</feature>
<feature type="compositionally biased region" description="Basic and acidic residues" evidence="1">
    <location>
        <begin position="3616"/>
        <end position="3634"/>
    </location>
</feature>
<feature type="region of interest" description="Disordered" evidence="1">
    <location>
        <begin position="4234"/>
        <end position="4264"/>
    </location>
</feature>
<feature type="region of interest" description="Disordered" evidence="1">
    <location>
        <begin position="4357"/>
        <end position="4458"/>
    </location>
</feature>
<feature type="compositionally biased region" description="Basic and acidic residues" evidence="1">
    <location>
        <begin position="1002"/>
        <end position="1015"/>
    </location>
</feature>
<feature type="region of interest" description="Disordered" evidence="1">
    <location>
        <begin position="791"/>
        <end position="821"/>
    </location>
</feature>
<feature type="compositionally biased region" description="Basic and acidic residues" evidence="1">
    <location>
        <begin position="4721"/>
        <end position="4734"/>
    </location>
</feature>
<feature type="compositionally biased region" description="Basic and acidic residues" evidence="1">
    <location>
        <begin position="31"/>
        <end position="44"/>
    </location>
</feature>
<accession>A0A267GWM3</accession>
<feature type="region of interest" description="Disordered" evidence="1">
    <location>
        <begin position="6513"/>
        <end position="6613"/>
    </location>
</feature>
<feature type="compositionally biased region" description="Basic and acidic residues" evidence="1">
    <location>
        <begin position="4445"/>
        <end position="4458"/>
    </location>
</feature>
<feature type="compositionally biased region" description="Basic and acidic residues" evidence="1">
    <location>
        <begin position="6909"/>
        <end position="6921"/>
    </location>
</feature>
<feature type="region of interest" description="Disordered" evidence="1">
    <location>
        <begin position="6703"/>
        <end position="6728"/>
    </location>
</feature>
<feature type="region of interest" description="Disordered" evidence="1">
    <location>
        <begin position="6821"/>
        <end position="6921"/>
    </location>
</feature>
<feature type="compositionally biased region" description="Basic and acidic residues" evidence="1">
    <location>
        <begin position="3506"/>
        <end position="3519"/>
    </location>
</feature>
<feature type="compositionally biased region" description="Basic and acidic residues" evidence="1">
    <location>
        <begin position="2792"/>
        <end position="2810"/>
    </location>
</feature>
<feature type="region of interest" description="Disordered" evidence="1">
    <location>
        <begin position="3105"/>
        <end position="3206"/>
    </location>
</feature>
<feature type="compositionally biased region" description="Basic and acidic residues" evidence="1">
    <location>
        <begin position="5337"/>
        <end position="5350"/>
    </location>
</feature>
<feature type="compositionally biased region" description="Basic and acidic residues" evidence="1">
    <location>
        <begin position="7129"/>
        <end position="7147"/>
    </location>
</feature>
<feature type="compositionally biased region" description="Basic and acidic residues" evidence="1">
    <location>
        <begin position="1596"/>
        <end position="1609"/>
    </location>
</feature>
<organism evidence="2 3">
    <name type="scientific">Macrostomum lignano</name>
    <dbReference type="NCBI Taxonomy" id="282301"/>
    <lineage>
        <taxon>Eukaryota</taxon>
        <taxon>Metazoa</taxon>
        <taxon>Spiralia</taxon>
        <taxon>Lophotrochozoa</taxon>
        <taxon>Platyhelminthes</taxon>
        <taxon>Rhabditophora</taxon>
        <taxon>Macrostomorpha</taxon>
        <taxon>Macrostomida</taxon>
        <taxon>Macrostomidae</taxon>
        <taxon>Macrostomum</taxon>
    </lineage>
</organism>
<feature type="compositionally biased region" description="Basic and acidic residues" evidence="1">
    <location>
        <begin position="6293"/>
        <end position="6305"/>
    </location>
</feature>
<feature type="compositionally biased region" description="Basic and acidic residues" evidence="1">
    <location>
        <begin position="2880"/>
        <end position="2893"/>
    </location>
</feature>
<feature type="compositionally biased region" description="Basic and acidic residues" evidence="1">
    <location>
        <begin position="6877"/>
        <end position="6890"/>
    </location>
</feature>
<feature type="region of interest" description="Disordered" evidence="1">
    <location>
        <begin position="5203"/>
        <end position="5239"/>
    </location>
</feature>
<feature type="region of interest" description="Disordered" evidence="1">
    <location>
        <begin position="288"/>
        <end position="389"/>
    </location>
</feature>
<feature type="region of interest" description="Disordered" evidence="1">
    <location>
        <begin position="4973"/>
        <end position="5073"/>
    </location>
</feature>
<feature type="compositionally biased region" description="Basic and acidic residues" evidence="1">
    <location>
        <begin position="3731"/>
        <end position="3749"/>
    </location>
</feature>
<feature type="region of interest" description="Disordered" evidence="1">
    <location>
        <begin position="2166"/>
        <end position="2267"/>
    </location>
</feature>
<reference evidence="2 3" key="1">
    <citation type="submission" date="2017-06" db="EMBL/GenBank/DDBJ databases">
        <title>A platform for efficient transgenesis in Macrostomum lignano, a flatworm model organism for stem cell research.</title>
        <authorList>
            <person name="Berezikov E."/>
        </authorList>
    </citation>
    <scope>NUCLEOTIDE SEQUENCE [LARGE SCALE GENOMIC DNA]</scope>
    <source>
        <strain evidence="2">DV1</strain>
        <tissue evidence="2">Whole organism</tissue>
    </source>
</reference>
<feature type="compositionally biased region" description="Basic and acidic residues" evidence="1">
    <location>
        <begin position="2990"/>
        <end position="3008"/>
    </location>
</feature>
<feature type="compositionally biased region" description="Basic and acidic residues" evidence="1">
    <location>
        <begin position="2567"/>
        <end position="2580"/>
    </location>
</feature>
<feature type="region of interest" description="Disordered" evidence="1">
    <location>
        <begin position="3653"/>
        <end position="3689"/>
    </location>
</feature>
<feature type="compositionally biased region" description="Basic and acidic residues" evidence="1">
    <location>
        <begin position="6821"/>
        <end position="6839"/>
    </location>
</feature>
<feature type="region of interest" description="Disordered" evidence="1">
    <location>
        <begin position="5779"/>
        <end position="5804"/>
    </location>
</feature>
<feature type="compositionally biased region" description="Basic and acidic residues" evidence="1">
    <location>
        <begin position="288"/>
        <end position="306"/>
    </location>
</feature>
<feature type="compositionally biased region" description="Basic and acidic residues" evidence="1">
    <location>
        <begin position="2479"/>
        <end position="2497"/>
    </location>
</feature>
<feature type="region of interest" description="Disordered" evidence="1">
    <location>
        <begin position="2356"/>
        <end position="2386"/>
    </location>
</feature>
<feature type="region of interest" description="Disordered" evidence="1">
    <location>
        <begin position="165"/>
        <end position="195"/>
    </location>
</feature>
<feature type="compositionally biased region" description="Basic and acidic residues" evidence="1">
    <location>
        <begin position="2677"/>
        <end position="2695"/>
    </location>
</feature>
<feature type="region of interest" description="Disordered" evidence="1">
    <location>
        <begin position="2792"/>
        <end position="2893"/>
    </location>
</feature>
<feature type="compositionally biased region" description="Basic and acidic residues" evidence="1">
    <location>
        <begin position="4753"/>
        <end position="4765"/>
    </location>
</feature>
<feature type="compositionally biased region" description="Basic and acidic residues" evidence="1">
    <location>
        <begin position="6569"/>
        <end position="6582"/>
    </location>
</feature>
<feature type="region of interest" description="Disordered" evidence="1">
    <location>
        <begin position="1853"/>
        <end position="1954"/>
    </location>
</feature>
<feature type="compositionally biased region" description="Basic and acidic residues" evidence="1">
    <location>
        <begin position="970"/>
        <end position="983"/>
    </location>
</feature>
<feature type="compositionally biased region" description="Basic and acidic residues" evidence="1">
    <location>
        <begin position="1540"/>
        <end position="1558"/>
    </location>
</feature>
<feature type="compositionally biased region" description="Basic and acidic residues" evidence="1">
    <location>
        <begin position="4665"/>
        <end position="4683"/>
    </location>
</feature>
<feature type="compositionally biased region" description="Basic and acidic residues" evidence="1">
    <location>
        <begin position="6711"/>
        <end position="6725"/>
    </location>
</feature>
<dbReference type="EMBL" id="NIVC01000110">
    <property type="protein sequence ID" value="PAA90438.1"/>
    <property type="molecule type" value="Genomic_DNA"/>
</dbReference>
<feature type="region of interest" description="Disordered" evidence="1">
    <location>
        <begin position="4044"/>
        <end position="4145"/>
    </location>
</feature>
<feature type="region of interest" description="Disordered" evidence="1">
    <location>
        <begin position="4279"/>
        <end position="4315"/>
    </location>
</feature>
<feature type="compositionally biased region" description="Basic and acidic residues" evidence="1">
    <location>
        <begin position="6513"/>
        <end position="6531"/>
    </location>
</feature>
<feature type="compositionally biased region" description="Basic and acidic residues" evidence="1">
    <location>
        <begin position="3929"/>
        <end position="3947"/>
    </location>
</feature>
<feature type="region of interest" description="Disordered" evidence="1">
    <location>
        <begin position="6435"/>
        <end position="6471"/>
    </location>
</feature>
<feature type="compositionally biased region" description="Basic and acidic residues" evidence="1">
    <location>
        <begin position="1941"/>
        <end position="1954"/>
    </location>
</feature>
<feature type="region of interest" description="Disordered" evidence="1">
    <location>
        <begin position="4547"/>
        <end position="4570"/>
    </location>
</feature>
<feature type="compositionally biased region" description="Basic and acidic residues" evidence="1">
    <location>
        <begin position="7019"/>
        <end position="7033"/>
    </location>
</feature>
<feature type="region of interest" description="Disordered" evidence="1">
    <location>
        <begin position="4855"/>
        <end position="4878"/>
    </location>
</feature>
<feature type="compositionally biased region" description="Basic and acidic residues" evidence="1">
    <location>
        <begin position="5061"/>
        <end position="5073"/>
    </location>
</feature>
<gene>
    <name evidence="2" type="ORF">BOX15_Mlig011902g1</name>
</gene>
<feature type="compositionally biased region" description="Basic and acidic residues" evidence="1">
    <location>
        <begin position="5985"/>
        <end position="5997"/>
    </location>
</feature>
<feature type="region of interest" description="Disordered" evidence="1">
    <location>
        <begin position="2669"/>
        <end position="2699"/>
    </location>
</feature>
<feature type="compositionally biased region" description="Basic and acidic residues" evidence="1">
    <location>
        <begin position="5369"/>
        <end position="5381"/>
    </location>
</feature>
<feature type="compositionally biased region" description="Basic and acidic residues" evidence="1">
    <location>
        <begin position="3819"/>
        <end position="3832"/>
    </location>
</feature>
<feature type="region of interest" description="Disordered" evidence="1">
    <location>
        <begin position="4895"/>
        <end position="4931"/>
    </location>
</feature>
<feature type="compositionally biased region" description="Basic and acidic residues" evidence="1">
    <location>
        <begin position="344"/>
        <end position="357"/>
    </location>
</feature>
<feature type="compositionally biased region" description="Basic and acidic residues" evidence="1">
    <location>
        <begin position="2222"/>
        <end position="2235"/>
    </location>
</feature>
<feature type="compositionally biased region" description="Basic and acidic residues" evidence="1">
    <location>
        <begin position="3193"/>
        <end position="3206"/>
    </location>
</feature>
<feature type="compositionally biased region" description="Basic and acidic residues" evidence="1">
    <location>
        <begin position="6403"/>
        <end position="6417"/>
    </location>
</feature>
<feature type="compositionally biased region" description="Basic and acidic residues" evidence="1">
    <location>
        <begin position="6261"/>
        <end position="6274"/>
    </location>
</feature>
<feature type="compositionally biased region" description="Basic and acidic residues" evidence="1">
    <location>
        <begin position="601"/>
        <end position="619"/>
    </location>
</feature>
<feature type="compositionally biased region" description="Basic and acidic residues" evidence="1">
    <location>
        <begin position="5677"/>
        <end position="5689"/>
    </location>
</feature>
<feature type="region of interest" description="Disordered" evidence="1">
    <location>
        <begin position="2043"/>
        <end position="2073"/>
    </location>
</feature>
<feature type="compositionally biased region" description="Basic and acidic residues" evidence="1">
    <location>
        <begin position="657"/>
        <end position="670"/>
    </location>
</feature>
<feature type="region of interest" description="Disordered" evidence="1">
    <location>
        <begin position="5163"/>
        <end position="5188"/>
    </location>
</feature>
<evidence type="ECO:0000313" key="3">
    <source>
        <dbReference type="Proteomes" id="UP000215902"/>
    </source>
</evidence>
<feature type="compositionally biased region" description="Basic and acidic residues" evidence="1">
    <location>
        <begin position="6095"/>
        <end position="6109"/>
    </location>
</feature>
<feature type="region of interest" description="Disordered" evidence="1">
    <location>
        <begin position="2714"/>
        <end position="2750"/>
    </location>
</feature>
<evidence type="ECO:0000313" key="2">
    <source>
        <dbReference type="EMBL" id="PAA90438.1"/>
    </source>
</evidence>
<protein>
    <submittedName>
        <fullName evidence="2">Uncharacterized protein</fullName>
    </submittedName>
</protein>
<feature type="compositionally biased region" description="Basic and acidic residues" evidence="1">
    <location>
        <begin position="6601"/>
        <end position="6613"/>
    </location>
</feature>